<accession>A0AAN6Z1Q0</accession>
<evidence type="ECO:0000313" key="2">
    <source>
        <dbReference type="Proteomes" id="UP001302602"/>
    </source>
</evidence>
<gene>
    <name evidence="1" type="ORF">N657DRAFT_673897</name>
</gene>
<keyword evidence="2" id="KW-1185">Reference proteome</keyword>
<proteinExistence type="predicted"/>
<dbReference type="GeneID" id="87832480"/>
<dbReference type="EMBL" id="MU853236">
    <property type="protein sequence ID" value="KAK4120774.1"/>
    <property type="molecule type" value="Genomic_DNA"/>
</dbReference>
<dbReference type="Proteomes" id="UP001302602">
    <property type="component" value="Unassembled WGS sequence"/>
</dbReference>
<dbReference type="RefSeq" id="XP_062644545.1">
    <property type="nucleotide sequence ID" value="XM_062795712.1"/>
</dbReference>
<evidence type="ECO:0000313" key="1">
    <source>
        <dbReference type="EMBL" id="KAK4120774.1"/>
    </source>
</evidence>
<dbReference type="AlphaFoldDB" id="A0AAN6Z1Q0"/>
<reference evidence="1" key="2">
    <citation type="submission" date="2023-05" db="EMBL/GenBank/DDBJ databases">
        <authorList>
            <consortium name="Lawrence Berkeley National Laboratory"/>
            <person name="Steindorff A."/>
            <person name="Hensen N."/>
            <person name="Bonometti L."/>
            <person name="Westerberg I."/>
            <person name="Brannstrom I.O."/>
            <person name="Guillou S."/>
            <person name="Cros-Aarteil S."/>
            <person name="Calhoun S."/>
            <person name="Haridas S."/>
            <person name="Kuo A."/>
            <person name="Mondo S."/>
            <person name="Pangilinan J."/>
            <person name="Riley R."/>
            <person name="Labutti K."/>
            <person name="Andreopoulos B."/>
            <person name="Lipzen A."/>
            <person name="Chen C."/>
            <person name="Yanf M."/>
            <person name="Daum C."/>
            <person name="Ng V."/>
            <person name="Clum A."/>
            <person name="Ohm R."/>
            <person name="Martin F."/>
            <person name="Silar P."/>
            <person name="Natvig D."/>
            <person name="Lalanne C."/>
            <person name="Gautier V."/>
            <person name="Ament-Velasquez S.L."/>
            <person name="Kruys A."/>
            <person name="Hutchinson M.I."/>
            <person name="Powell A.J."/>
            <person name="Barry K."/>
            <person name="Miller A.N."/>
            <person name="Grigoriev I.V."/>
            <person name="Debuchy R."/>
            <person name="Gladieux P."/>
            <person name="Thoren M.H."/>
            <person name="Johannesson H."/>
        </authorList>
    </citation>
    <scope>NUCLEOTIDE SEQUENCE</scope>
    <source>
        <strain evidence="1">CBS 731.68</strain>
    </source>
</reference>
<organism evidence="1 2">
    <name type="scientific">Parathielavia appendiculata</name>
    <dbReference type="NCBI Taxonomy" id="2587402"/>
    <lineage>
        <taxon>Eukaryota</taxon>
        <taxon>Fungi</taxon>
        <taxon>Dikarya</taxon>
        <taxon>Ascomycota</taxon>
        <taxon>Pezizomycotina</taxon>
        <taxon>Sordariomycetes</taxon>
        <taxon>Sordariomycetidae</taxon>
        <taxon>Sordariales</taxon>
        <taxon>Chaetomiaceae</taxon>
        <taxon>Parathielavia</taxon>
    </lineage>
</organism>
<name>A0AAN6Z1Q0_9PEZI</name>
<sequence>MAITRLVSSDTLLTEMVRRFPARPFSIVQCDSKVRLPEARGAIPAVGLHPLPRGVPDLKDCCAIVIIIIIISPIVARSMSRSSGSPATKKVPRDVESLAAERVLGKRKAVVIIDENAALVCALNGRCECLVTPQAGKKVARLLNLGRPNEGFVLYRVVVRHDQHQSDNQNLRQRPVTEYIGAGRGQERMLSSKSNQPFVVCWASSGRPGEGFEKFASWACPLVHIGQEVRWHTVSIYQHRFPPLCSRLSFKPDWELFV</sequence>
<reference evidence="1" key="1">
    <citation type="journal article" date="2023" name="Mol. Phylogenet. Evol.">
        <title>Genome-scale phylogeny and comparative genomics of the fungal order Sordariales.</title>
        <authorList>
            <person name="Hensen N."/>
            <person name="Bonometti L."/>
            <person name="Westerberg I."/>
            <person name="Brannstrom I.O."/>
            <person name="Guillou S."/>
            <person name="Cros-Aarteil S."/>
            <person name="Calhoun S."/>
            <person name="Haridas S."/>
            <person name="Kuo A."/>
            <person name="Mondo S."/>
            <person name="Pangilinan J."/>
            <person name="Riley R."/>
            <person name="LaButti K."/>
            <person name="Andreopoulos B."/>
            <person name="Lipzen A."/>
            <person name="Chen C."/>
            <person name="Yan M."/>
            <person name="Daum C."/>
            <person name="Ng V."/>
            <person name="Clum A."/>
            <person name="Steindorff A."/>
            <person name="Ohm R.A."/>
            <person name="Martin F."/>
            <person name="Silar P."/>
            <person name="Natvig D.O."/>
            <person name="Lalanne C."/>
            <person name="Gautier V."/>
            <person name="Ament-Velasquez S.L."/>
            <person name="Kruys A."/>
            <person name="Hutchinson M.I."/>
            <person name="Powell A.J."/>
            <person name="Barry K."/>
            <person name="Miller A.N."/>
            <person name="Grigoriev I.V."/>
            <person name="Debuchy R."/>
            <person name="Gladieux P."/>
            <person name="Hiltunen Thoren M."/>
            <person name="Johannesson H."/>
        </authorList>
    </citation>
    <scope>NUCLEOTIDE SEQUENCE</scope>
    <source>
        <strain evidence="1">CBS 731.68</strain>
    </source>
</reference>
<comment type="caution">
    <text evidence="1">The sequence shown here is derived from an EMBL/GenBank/DDBJ whole genome shotgun (WGS) entry which is preliminary data.</text>
</comment>
<protein>
    <submittedName>
        <fullName evidence="1">Uncharacterized protein</fullName>
    </submittedName>
</protein>